<dbReference type="GO" id="GO:0008233">
    <property type="term" value="F:peptidase activity"/>
    <property type="evidence" value="ECO:0007669"/>
    <property type="project" value="UniProtKB-KW"/>
</dbReference>
<evidence type="ECO:0000313" key="1">
    <source>
        <dbReference type="EMBL" id="KAA6302282.1"/>
    </source>
</evidence>
<dbReference type="Gene3D" id="2.40.10.10">
    <property type="entry name" value="Trypsin-like serine proteases"/>
    <property type="match status" value="2"/>
</dbReference>
<dbReference type="PANTHER" id="PTHR36234">
    <property type="entry name" value="LYSYL ENDOPEPTIDASE"/>
    <property type="match status" value="1"/>
</dbReference>
<organism evidence="1 2">
    <name type="scientific">Candidatus Ordinivivax streblomastigis</name>
    <dbReference type="NCBI Taxonomy" id="2540710"/>
    <lineage>
        <taxon>Bacteria</taxon>
        <taxon>Pseudomonadati</taxon>
        <taxon>Bacteroidota</taxon>
        <taxon>Bacteroidia</taxon>
        <taxon>Bacteroidales</taxon>
        <taxon>Candidatus Ordinivivax</taxon>
    </lineage>
</organism>
<reference evidence="1 2" key="1">
    <citation type="submission" date="2019-03" db="EMBL/GenBank/DDBJ databases">
        <title>Single cell metagenomics reveals metabolic interactions within the superorganism composed of flagellate Streblomastix strix and complex community of Bacteroidetes bacteria on its surface.</title>
        <authorList>
            <person name="Treitli S.C."/>
            <person name="Kolisko M."/>
            <person name="Husnik F."/>
            <person name="Keeling P."/>
            <person name="Hampl V."/>
        </authorList>
    </citation>
    <scope>NUCLEOTIDE SEQUENCE [LARGE SCALE GENOMIC DNA]</scope>
    <source>
        <strain evidence="1">St1</strain>
    </source>
</reference>
<dbReference type="EC" id="3.4.21.50" evidence="1"/>
<keyword evidence="1" id="KW-0645">Protease</keyword>
<accession>A0A5M8P1M7</accession>
<protein>
    <submittedName>
        <fullName evidence="1">Protease 1</fullName>
        <ecNumber evidence="1">3.4.21.50</ecNumber>
    </submittedName>
</protein>
<dbReference type="InterPro" id="IPR009003">
    <property type="entry name" value="Peptidase_S1_PA"/>
</dbReference>
<dbReference type="EMBL" id="SNRX01000009">
    <property type="protein sequence ID" value="KAA6302282.1"/>
    <property type="molecule type" value="Genomic_DNA"/>
</dbReference>
<name>A0A5M8P1M7_9BACT</name>
<sequence length="764" mass="86252">MKVRLLFILLISWLSAQWTLAQISYGGTPLFLENSMLRSTSLSNFIEMPAFDLDSVLRMDKLNEGNMRGSFNFAYKFYTHIRKGLEGENRVLPDGTKVWRVGIRSNNAYSINLLFTKYHLPEGGKLFIYNADQTHVIGAFDHRNNSEARLLPTRPVSGDEIIVEYSEPADAAFEAELEIGEVNHDYRGLLRREPGIADIIDADPNNSNPDERDFAVNYSCMPDVVCENMNEALYRSTVLYIINGNAGCTGTLVNNTENDGKPYLLTAMHCFNTNYPKDQTYYDNLAKTIVAFFNYSRPFCGQDTVIPSEEMSMAILHPAAMVEKKDIALLEFQEKPPVYYNAYYAGWNAESQGGMPPYTNMHHPSAAVKKYGYYNHNISLESAYTQFFDNEGHWKISKWDIGSTKEGSSGSPLFDKDNLIVGTLTSGNSRCLEDPRYTPQRTKDYFAAFFKGWNPNTQAKLKTYLDPLDKGVTKWEGLDPNIAKPIHRIGNAQYNAGDRLALAKYSELPNAGYLFGSNNLNVMEFAEEFQLESSADLYGVYVFLPPMNYSITSGVKVKVYTGTNGPEQKIAEQSFMPKYLKYTGGNFVSTNRTMHKVATENFVRFSMPVKVDQKFFVAYEIPANSNDFAVYNTQVLAAATPNTAWLKDAQGRWTPSNQYTPQPVSTSLAIQALLSYDEGYGVPSLDTSASRAIRYLRDEHRLLLPENSCGTGAIQIYSIHGKLLESIPVIQQQKSVFIRSLCERTVYIVRLVRGQKVYTNKFIY</sequence>
<proteinExistence type="predicted"/>
<dbReference type="AlphaFoldDB" id="A0A5M8P1M7"/>
<dbReference type="PANTHER" id="PTHR36234:SF5">
    <property type="entry name" value="LYSYL ENDOPEPTIDASE"/>
    <property type="match status" value="1"/>
</dbReference>
<dbReference type="InterPro" id="IPR043504">
    <property type="entry name" value="Peptidase_S1_PA_chymotrypsin"/>
</dbReference>
<keyword evidence="1" id="KW-0378">Hydrolase</keyword>
<comment type="caution">
    <text evidence="1">The sequence shown here is derived from an EMBL/GenBank/DDBJ whole genome shotgun (WGS) entry which is preliminary data.</text>
</comment>
<evidence type="ECO:0000313" key="2">
    <source>
        <dbReference type="Proteomes" id="UP000324575"/>
    </source>
</evidence>
<dbReference type="GO" id="GO:0006508">
    <property type="term" value="P:proteolysis"/>
    <property type="evidence" value="ECO:0007669"/>
    <property type="project" value="UniProtKB-KW"/>
</dbReference>
<gene>
    <name evidence="1" type="ORF">EZS26_001642</name>
</gene>
<dbReference type="Proteomes" id="UP000324575">
    <property type="component" value="Unassembled WGS sequence"/>
</dbReference>
<dbReference type="SUPFAM" id="SSF50494">
    <property type="entry name" value="Trypsin-like serine proteases"/>
    <property type="match status" value="1"/>
</dbReference>